<evidence type="ECO:0000313" key="2">
    <source>
        <dbReference type="Proteomes" id="UP000244934"/>
    </source>
</evidence>
<reference evidence="2" key="1">
    <citation type="submission" date="2018-03" db="EMBL/GenBank/DDBJ databases">
        <authorList>
            <person name="Navarro De La Torre S."/>
        </authorList>
    </citation>
    <scope>NUCLEOTIDE SEQUENCE [LARGE SCALE GENOMIC DNA]</scope>
    <source>
        <strain evidence="2">EAod3</strain>
    </source>
</reference>
<protein>
    <submittedName>
        <fullName evidence="1">Uncharacterized protein</fullName>
    </submittedName>
</protein>
<dbReference type="AlphaFoldDB" id="A0A2R8CIK1"/>
<name>A0A2R8CIK1_9GAMM</name>
<dbReference type="Proteomes" id="UP000244934">
    <property type="component" value="Unassembled WGS sequence"/>
</dbReference>
<dbReference type="RefSeq" id="WP_108841520.1">
    <property type="nucleotide sequence ID" value="NZ_ONZI01000001.1"/>
</dbReference>
<gene>
    <name evidence="1" type="ORF">KSP9073_00694</name>
</gene>
<keyword evidence="2" id="KW-1185">Reference proteome</keyword>
<evidence type="ECO:0000313" key="1">
    <source>
        <dbReference type="EMBL" id="SPJ32693.1"/>
    </source>
</evidence>
<sequence length="122" mass="14273">MTDQEQKLIKQMRFLVGDTDTESPLIPDDTYLYLFDQYGSVQVAAAEALESLINELSLSPKREKAGGYEVERHDIDTLERRLTSLKRKRNRVVPMIVHSDRESWDDFDSIFQNNHRRPYGQV</sequence>
<dbReference type="EMBL" id="ONZI01000001">
    <property type="protein sequence ID" value="SPJ32693.1"/>
    <property type="molecule type" value="Genomic_DNA"/>
</dbReference>
<accession>A0A2R8CIK1</accession>
<dbReference type="OrthoDB" id="9911986at2"/>
<organism evidence="1 2">
    <name type="scientific">Kushneria phyllosphaerae</name>
    <dbReference type="NCBI Taxonomy" id="2100822"/>
    <lineage>
        <taxon>Bacteria</taxon>
        <taxon>Pseudomonadati</taxon>
        <taxon>Pseudomonadota</taxon>
        <taxon>Gammaproteobacteria</taxon>
        <taxon>Oceanospirillales</taxon>
        <taxon>Halomonadaceae</taxon>
        <taxon>Kushneria</taxon>
    </lineage>
</organism>
<proteinExistence type="predicted"/>